<reference evidence="7 9" key="1">
    <citation type="journal article" date="2008" name="Genomics">
        <title>Evolution in the laboratory: the genome of Halobacterium salinarum strain R1 compared to that of strain NRC-1.</title>
        <authorList>
            <person name="Pfeiffer F."/>
            <person name="Schuster S.C."/>
            <person name="Broicher A."/>
            <person name="Falb M."/>
            <person name="Palm P."/>
            <person name="Rodewald K."/>
            <person name="Ruepp A."/>
            <person name="Soppa J."/>
            <person name="Tittor J."/>
            <person name="Oesterhelt D."/>
        </authorList>
    </citation>
    <scope>NUCLEOTIDE SEQUENCE [LARGE SCALE GENOMIC DNA]</scope>
    <source>
        <strain evidence="9">ATCC 29341 / DSM 671 / R1</strain>
        <strain evidence="7">DSM 671</strain>
        <plasmid evidence="7">PHS1</plasmid>
        <plasmid evidence="8">PHS2</plasmid>
        <plasmid evidence="9">Plasmid PHS1</plasmid>
        <plasmid evidence="9">Plasmid PHS2</plasmid>
    </source>
</reference>
<evidence type="ECO:0000313" key="8">
    <source>
        <dbReference type="EMBL" id="CAP15325.1"/>
    </source>
</evidence>
<dbReference type="SUPFAM" id="SSF56349">
    <property type="entry name" value="DNA breaking-rejoining enzymes"/>
    <property type="match status" value="1"/>
</dbReference>
<feature type="domain" description="Tyr recombinase" evidence="5">
    <location>
        <begin position="120"/>
        <end position="362"/>
    </location>
</feature>
<dbReference type="HOGENOM" id="CLU_062981_0_0_2"/>
<dbReference type="Proteomes" id="UP000001321">
    <property type="component" value="Plasmid PHS1"/>
</dbReference>
<evidence type="ECO:0000313" key="9">
    <source>
        <dbReference type="Proteomes" id="UP000001321"/>
    </source>
</evidence>
<evidence type="ECO:0000313" key="7">
    <source>
        <dbReference type="EMBL" id="CAP15085.1"/>
    </source>
</evidence>
<evidence type="ECO:0000256" key="1">
    <source>
        <dbReference type="ARBA" id="ARBA00022908"/>
    </source>
</evidence>
<dbReference type="Gene3D" id="1.10.150.130">
    <property type="match status" value="1"/>
</dbReference>
<dbReference type="PROSITE" id="PS51900">
    <property type="entry name" value="CB"/>
    <property type="match status" value="1"/>
</dbReference>
<evidence type="ECO:0000256" key="2">
    <source>
        <dbReference type="ARBA" id="ARBA00023125"/>
    </source>
</evidence>
<keyword evidence="1" id="KW-0229">DNA integration</keyword>
<evidence type="ECO:0000256" key="4">
    <source>
        <dbReference type="PROSITE-ProRule" id="PRU01248"/>
    </source>
</evidence>
<dbReference type="InterPro" id="IPR050090">
    <property type="entry name" value="Tyrosine_recombinase_XerCD"/>
</dbReference>
<dbReference type="Proteomes" id="UP000001321">
    <property type="component" value="Plasmid PHS2"/>
</dbReference>
<evidence type="ECO:0000259" key="6">
    <source>
        <dbReference type="PROSITE" id="PS51900"/>
    </source>
</evidence>
<keyword evidence="3" id="KW-0233">DNA recombination</keyword>
<dbReference type="EMBL" id="AM774417">
    <property type="protein sequence ID" value="CAP15325.1"/>
    <property type="molecule type" value="Genomic_DNA"/>
</dbReference>
<dbReference type="EnsemblBacteria" id="CAP15325">
    <property type="protein sequence ID" value="CAP15325"/>
    <property type="gene ID" value="OE_6209R"/>
</dbReference>
<organism evidence="7 9">
    <name type="scientific">Halobacterium salinarum (strain ATCC 29341 / DSM 671 / R1)</name>
    <dbReference type="NCBI Taxonomy" id="478009"/>
    <lineage>
        <taxon>Archaea</taxon>
        <taxon>Methanobacteriati</taxon>
        <taxon>Methanobacteriota</taxon>
        <taxon>Stenosarchaea group</taxon>
        <taxon>Halobacteria</taxon>
        <taxon>Halobacteriales</taxon>
        <taxon>Halobacteriaceae</taxon>
        <taxon>Halobacterium</taxon>
        <taxon>Halobacterium salinarum NRC-34001</taxon>
    </lineage>
</organism>
<proteinExistence type="predicted"/>
<feature type="domain" description="Core-binding (CB)" evidence="6">
    <location>
        <begin position="11"/>
        <end position="94"/>
    </location>
</feature>
<dbReference type="KEGG" id="hsl:OE_6209R"/>
<name>B0R8Q1_HALS3</name>
<dbReference type="EMBL" id="AM774416">
    <property type="protein sequence ID" value="CAP15085.1"/>
    <property type="molecule type" value="Genomic_DNA"/>
</dbReference>
<dbReference type="GeneID" id="5955116"/>
<dbReference type="GO" id="GO:0003677">
    <property type="term" value="F:DNA binding"/>
    <property type="evidence" value="ECO:0007669"/>
    <property type="project" value="UniProtKB-UniRule"/>
</dbReference>
<dbReference type="EnsemblBacteria" id="CAP15085">
    <property type="protein sequence ID" value="CAP15085"/>
    <property type="gene ID" value="OE_7089R"/>
</dbReference>
<dbReference type="InterPro" id="IPR002104">
    <property type="entry name" value="Integrase_catalytic"/>
</dbReference>
<keyword evidence="2 4" id="KW-0238">DNA-binding</keyword>
<dbReference type="PANTHER" id="PTHR30349:SF41">
    <property type="entry name" value="INTEGRASE_RECOMBINASE PROTEIN MJ0367-RELATED"/>
    <property type="match status" value="1"/>
</dbReference>
<geneLocation type="plasmid" evidence="7 9">
    <name>PHS1</name>
</geneLocation>
<geneLocation type="plasmid" evidence="8 9">
    <name>PHS2</name>
</geneLocation>
<dbReference type="PROSITE" id="PS51898">
    <property type="entry name" value="TYR_RECOMBINASE"/>
    <property type="match status" value="1"/>
</dbReference>
<evidence type="ECO:0000256" key="3">
    <source>
        <dbReference type="ARBA" id="ARBA00023172"/>
    </source>
</evidence>
<dbReference type="Gene3D" id="1.10.443.10">
    <property type="entry name" value="Intergrase catalytic core"/>
    <property type="match status" value="1"/>
</dbReference>
<accession>B0R8Q1</accession>
<dbReference type="InterPro" id="IPR010998">
    <property type="entry name" value="Integrase_recombinase_N"/>
</dbReference>
<dbReference type="GO" id="GO:0006310">
    <property type="term" value="P:DNA recombination"/>
    <property type="evidence" value="ECO:0007669"/>
    <property type="project" value="UniProtKB-KW"/>
</dbReference>
<dbReference type="InterPro" id="IPR013762">
    <property type="entry name" value="Integrase-like_cat_sf"/>
</dbReference>
<dbReference type="InterPro" id="IPR044068">
    <property type="entry name" value="CB"/>
</dbReference>
<dbReference type="GO" id="GO:0015074">
    <property type="term" value="P:DNA integration"/>
    <property type="evidence" value="ECO:0007669"/>
    <property type="project" value="UniProtKB-KW"/>
</dbReference>
<gene>
    <name evidence="8" type="ordered locus">OE_6209R</name>
    <name evidence="7" type="ordered locus">OE_7089R</name>
</gene>
<protein>
    <submittedName>
        <fullName evidence="7">XerC/D-like integrase</fullName>
    </submittedName>
</protein>
<dbReference type="PANTHER" id="PTHR30349">
    <property type="entry name" value="PHAGE INTEGRASE-RELATED"/>
    <property type="match status" value="1"/>
</dbReference>
<dbReference type="CDD" id="cd00397">
    <property type="entry name" value="DNA_BRE_C"/>
    <property type="match status" value="1"/>
</dbReference>
<dbReference type="Pfam" id="PF00589">
    <property type="entry name" value="Phage_integrase"/>
    <property type="match status" value="1"/>
</dbReference>
<dbReference type="AlphaFoldDB" id="B0R8Q1"/>
<dbReference type="RefSeq" id="WP_010890429.1">
    <property type="nucleotide sequence ID" value="NC_010366.1"/>
</dbReference>
<sequence>MSNNDATPGVRGLETLLDDRMVSLESPQTQQITRVAVNNLFQFLTENNDVDSVADVDEQDARDWVIHLVKEDDLAANSIRTYFALARATFGWWQRSGEIGQNPLATTTAEEVLPSKSNDVEQQFWTADARERLLNYVDERAHAALENDSSDAARAFRDRSLVYILADTGVRGAEICSVSRDNRRNGLRWTDVDLEAGVMTVLGKSGDQESVSLPGVTSEKLARYRRLVDAPAEWPVIPTGDATSKYRAVRKQLREREYGDEAIEGVLEDCEIDEVLREYEVAPPALTTEGARTLLKRLCGEADVDIDGDYLKPHGGRRGLGDELYGEVAAESAQEVLRHKSIETTHASYRERRAEDLSADIEKVRYSNTDEE</sequence>
<keyword evidence="7" id="KW-0614">Plasmid</keyword>
<evidence type="ECO:0000259" key="5">
    <source>
        <dbReference type="PROSITE" id="PS51898"/>
    </source>
</evidence>
<dbReference type="InterPro" id="IPR011010">
    <property type="entry name" value="DNA_brk_join_enz"/>
</dbReference>
<dbReference type="KEGG" id="hsl:OE_7089R"/>